<evidence type="ECO:0000313" key="1">
    <source>
        <dbReference type="EMBL" id="CDW46528.1"/>
    </source>
</evidence>
<dbReference type="AlphaFoldDB" id="A0A0K2V7K8"/>
<organism evidence="1">
    <name type="scientific">Lepeophtheirus salmonis</name>
    <name type="common">Salmon louse</name>
    <name type="synonym">Caligus salmonis</name>
    <dbReference type="NCBI Taxonomy" id="72036"/>
    <lineage>
        <taxon>Eukaryota</taxon>
        <taxon>Metazoa</taxon>
        <taxon>Ecdysozoa</taxon>
        <taxon>Arthropoda</taxon>
        <taxon>Crustacea</taxon>
        <taxon>Multicrustacea</taxon>
        <taxon>Hexanauplia</taxon>
        <taxon>Copepoda</taxon>
        <taxon>Siphonostomatoida</taxon>
        <taxon>Caligidae</taxon>
        <taxon>Lepeophtheirus</taxon>
    </lineage>
</organism>
<name>A0A0K2V7K8_LEPSM</name>
<reference evidence="1" key="1">
    <citation type="submission" date="2014-05" db="EMBL/GenBank/DDBJ databases">
        <authorList>
            <person name="Chronopoulou M."/>
        </authorList>
    </citation>
    <scope>NUCLEOTIDE SEQUENCE</scope>
    <source>
        <tissue evidence="1">Whole organism</tissue>
    </source>
</reference>
<feature type="non-terminal residue" evidence="1">
    <location>
        <position position="1"/>
    </location>
</feature>
<protein>
    <submittedName>
        <fullName evidence="1">Uncharacterized protein</fullName>
    </submittedName>
</protein>
<accession>A0A0K2V7K8</accession>
<dbReference type="EMBL" id="HACA01029167">
    <property type="protein sequence ID" value="CDW46528.1"/>
    <property type="molecule type" value="Transcribed_RNA"/>
</dbReference>
<sequence length="73" mass="8156">LLDNSKLFILEAELLSESDVSESDLLLDDSHFVISEVDLLLDDPLPVVSEVDLLLDDSQSDDDVEFESDLFKS</sequence>
<proteinExistence type="predicted"/>